<protein>
    <submittedName>
        <fullName evidence="3">Acyl-CoA synthase</fullName>
    </submittedName>
</protein>
<dbReference type="Pfam" id="PF00501">
    <property type="entry name" value="AMP-binding"/>
    <property type="match status" value="1"/>
</dbReference>
<evidence type="ECO:0000259" key="1">
    <source>
        <dbReference type="Pfam" id="PF00501"/>
    </source>
</evidence>
<dbReference type="InterPro" id="IPR025110">
    <property type="entry name" value="AMP-bd_C"/>
</dbReference>
<reference evidence="4" key="1">
    <citation type="submission" date="2016-04" db="EMBL/GenBank/DDBJ databases">
        <authorList>
            <person name="Ray J."/>
            <person name="Price M."/>
            <person name="Deutschbauer A."/>
        </authorList>
    </citation>
    <scope>NUCLEOTIDE SEQUENCE [LARGE SCALE GENOMIC DNA]</scope>
    <source>
        <strain evidence="4">FW300-N2E2</strain>
    </source>
</reference>
<proteinExistence type="predicted"/>
<accession>A0A159ZYA8</accession>
<dbReference type="AlphaFoldDB" id="A0A159ZYA8"/>
<dbReference type="InterPro" id="IPR000873">
    <property type="entry name" value="AMP-dep_synth/lig_dom"/>
</dbReference>
<evidence type="ECO:0000259" key="2">
    <source>
        <dbReference type="Pfam" id="PF13193"/>
    </source>
</evidence>
<dbReference type="EMBL" id="CP015225">
    <property type="protein sequence ID" value="AMZ71312.1"/>
    <property type="molecule type" value="Genomic_DNA"/>
</dbReference>
<dbReference type="Proteomes" id="UP000076083">
    <property type="component" value="Chromosome"/>
</dbReference>
<organism evidence="3 4">
    <name type="scientific">Pseudomonas fluorescens</name>
    <dbReference type="NCBI Taxonomy" id="294"/>
    <lineage>
        <taxon>Bacteria</taxon>
        <taxon>Pseudomonadati</taxon>
        <taxon>Pseudomonadota</taxon>
        <taxon>Gammaproteobacteria</taxon>
        <taxon>Pseudomonadales</taxon>
        <taxon>Pseudomonadaceae</taxon>
        <taxon>Pseudomonas</taxon>
    </lineage>
</organism>
<dbReference type="GO" id="GO:0016878">
    <property type="term" value="F:acid-thiol ligase activity"/>
    <property type="evidence" value="ECO:0007669"/>
    <property type="project" value="UniProtKB-ARBA"/>
</dbReference>
<dbReference type="PANTHER" id="PTHR43767:SF1">
    <property type="entry name" value="NONRIBOSOMAL PEPTIDE SYNTHASE PES1 (EUROFUNG)-RELATED"/>
    <property type="match status" value="1"/>
</dbReference>
<dbReference type="RefSeq" id="WP_063321872.1">
    <property type="nucleotide sequence ID" value="NZ_CP015225.1"/>
</dbReference>
<evidence type="ECO:0000313" key="4">
    <source>
        <dbReference type="Proteomes" id="UP000076083"/>
    </source>
</evidence>
<dbReference type="Gene3D" id="3.30.300.30">
    <property type="match status" value="1"/>
</dbReference>
<dbReference type="InterPro" id="IPR042099">
    <property type="entry name" value="ANL_N_sf"/>
</dbReference>
<dbReference type="InterPro" id="IPR045851">
    <property type="entry name" value="AMP-bd_C_sf"/>
</dbReference>
<name>A0A159ZYA8_PSEFL</name>
<gene>
    <name evidence="3" type="ORF">TK06_09425</name>
</gene>
<feature type="domain" description="AMP-dependent synthetase/ligase" evidence="1">
    <location>
        <begin position="11"/>
        <end position="371"/>
    </location>
</feature>
<dbReference type="InterPro" id="IPR020845">
    <property type="entry name" value="AMP-binding_CS"/>
</dbReference>
<feature type="domain" description="AMP-binding enzyme C-terminal" evidence="2">
    <location>
        <begin position="422"/>
        <end position="497"/>
    </location>
</feature>
<dbReference type="InterPro" id="IPR050237">
    <property type="entry name" value="ATP-dep_AMP-bd_enzyme"/>
</dbReference>
<dbReference type="PANTHER" id="PTHR43767">
    <property type="entry name" value="LONG-CHAIN-FATTY-ACID--COA LIGASE"/>
    <property type="match status" value="1"/>
</dbReference>
<dbReference type="PROSITE" id="PS00455">
    <property type="entry name" value="AMP_BINDING"/>
    <property type="match status" value="1"/>
</dbReference>
<dbReference type="SUPFAM" id="SSF56801">
    <property type="entry name" value="Acetyl-CoA synthetase-like"/>
    <property type="match status" value="1"/>
</dbReference>
<sequence length="511" mass="55985">MEHSIGNWVGRSAARFGNKPAIIFEGKYWSFLDIDVQSSRLAASLESMGVKREDVVSIYSPNSPEWIITYYAILKIGAIVNPLNTMLTAREAAFAIKNCGAVAVFSTSDKLLALQEHIGPTEVISLISFDGITVAGMRHFNLLVDANVAVREYPVTGIQKDDISTIGYTSGTTGQPKGAVLSHRCILTNVSMTATMHLRTASDIAVSALPLSHVYGNVVMNSAIAYGMTLVLHKTFDAEAILSSIQIYGATLLEGVPTMYIYLLNCPNLGAYDVSSLTRCTVGGQMMPYTAMENVERALGCRLLELWGMTELGGLGTTHSLYGERRLGSIGVALPHLEARIAQLELDGDALPLGEIGELQIRGPVVMKHYLGRPDATAETKTDEGWLRTGDLARMDSEGFIYIVDRLKDMFITAGFNIYPAELERVIAEHPSVAMVAVGSVLDEIKGELAKAYIVPKTGYEIDIQQIERHCRDRLAAYKVPRLFQIVEDLPKTSSGKVMRRMLRQIFESKL</sequence>
<reference evidence="3 4" key="2">
    <citation type="journal article" date="2018" name="Nature">
        <title>Mutant phenotypes for thousands of bacterial genes of unknown function.</title>
        <authorList>
            <person name="Price M.N."/>
            <person name="Wetmore K.M."/>
            <person name="Waters R.J."/>
            <person name="Callaghan M."/>
            <person name="Ray J."/>
            <person name="Liu H."/>
            <person name="Kuehl J.V."/>
            <person name="Melnyk R.A."/>
            <person name="Lamson J.S."/>
            <person name="Suh Y."/>
            <person name="Carlson H.K."/>
            <person name="Esquivel Z."/>
            <person name="Sadeeshkumar H."/>
            <person name="Chakraborty R."/>
            <person name="Zane G.M."/>
            <person name="Rubin B.E."/>
            <person name="Wall J.D."/>
            <person name="Visel A."/>
            <person name="Bristow J."/>
            <person name="Blow M.J."/>
            <person name="Arkin A.P."/>
            <person name="Deutschbauer A.M."/>
        </authorList>
    </citation>
    <scope>NUCLEOTIDE SEQUENCE [LARGE SCALE GENOMIC DNA]</scope>
    <source>
        <strain evidence="3 4">FW300-N2E2</strain>
    </source>
</reference>
<dbReference type="Gene3D" id="3.40.50.12780">
    <property type="entry name" value="N-terminal domain of ligase-like"/>
    <property type="match status" value="1"/>
</dbReference>
<evidence type="ECO:0000313" key="3">
    <source>
        <dbReference type="EMBL" id="AMZ71312.1"/>
    </source>
</evidence>
<dbReference type="Pfam" id="PF13193">
    <property type="entry name" value="AMP-binding_C"/>
    <property type="match status" value="1"/>
</dbReference>